<dbReference type="Proteomes" id="UP001287282">
    <property type="component" value="Unassembled WGS sequence"/>
</dbReference>
<organism evidence="3 4">
    <name type="scientific">Alkalihalophilus lindianensis</name>
    <dbReference type="NCBI Taxonomy" id="1630542"/>
    <lineage>
        <taxon>Bacteria</taxon>
        <taxon>Bacillati</taxon>
        <taxon>Bacillota</taxon>
        <taxon>Bacilli</taxon>
        <taxon>Bacillales</taxon>
        <taxon>Bacillaceae</taxon>
        <taxon>Alkalihalophilus</taxon>
    </lineage>
</organism>
<gene>
    <name evidence="3" type="ORF">RYX56_24400</name>
</gene>
<comment type="similarity">
    <text evidence="1">Belongs to the ATP-dependent AMP-binding enzyme family.</text>
</comment>
<evidence type="ECO:0000256" key="2">
    <source>
        <dbReference type="ARBA" id="ARBA00022598"/>
    </source>
</evidence>
<feature type="non-terminal residue" evidence="3">
    <location>
        <position position="82"/>
    </location>
</feature>
<name>A0ABU3XHW5_9BACI</name>
<dbReference type="SUPFAM" id="SSF56801">
    <property type="entry name" value="Acetyl-CoA synthetase-like"/>
    <property type="match status" value="1"/>
</dbReference>
<protein>
    <submittedName>
        <fullName evidence="3">AMP-binding protein</fullName>
    </submittedName>
</protein>
<dbReference type="Gene3D" id="3.40.50.12780">
    <property type="entry name" value="N-terminal domain of ligase-like"/>
    <property type="match status" value="1"/>
</dbReference>
<evidence type="ECO:0000313" key="3">
    <source>
        <dbReference type="EMBL" id="MDV2687492.1"/>
    </source>
</evidence>
<comment type="caution">
    <text evidence="3">The sequence shown here is derived from an EMBL/GenBank/DDBJ whole genome shotgun (WGS) entry which is preliminary data.</text>
</comment>
<keyword evidence="4" id="KW-1185">Reference proteome</keyword>
<feature type="non-terminal residue" evidence="3">
    <location>
        <position position="1"/>
    </location>
</feature>
<reference evidence="3 4" key="1">
    <citation type="submission" date="2023-10" db="EMBL/GenBank/DDBJ databases">
        <title>Screening of Alkalihalobacillus lindianensis BZ-TG-R113 and Its Alleviation of Salt Stress on Rapeseed Growth.</title>
        <authorList>
            <person name="Zhao B."/>
            <person name="Guo T."/>
        </authorList>
    </citation>
    <scope>NUCLEOTIDE SEQUENCE [LARGE SCALE GENOMIC DNA]</scope>
    <source>
        <strain evidence="3 4">BZ-TG-R113</strain>
    </source>
</reference>
<accession>A0ABU3XHW5</accession>
<sequence length="82" mass="9068">YSTPDDLVPQGTPGEIIINIDSIEAFKGYWKRPDANIKAIKNGWYFTGDMGVLDKDGDLFVVGRVDDMIISGGENIHPLEVE</sequence>
<dbReference type="EMBL" id="JAWJBA010000804">
    <property type="protein sequence ID" value="MDV2687492.1"/>
    <property type="molecule type" value="Genomic_DNA"/>
</dbReference>
<dbReference type="InterPro" id="IPR042099">
    <property type="entry name" value="ANL_N_sf"/>
</dbReference>
<proteinExistence type="inferred from homology"/>
<dbReference type="PANTHER" id="PTHR43201:SF5">
    <property type="entry name" value="MEDIUM-CHAIN ACYL-COA LIGASE ACSF2, MITOCHONDRIAL"/>
    <property type="match status" value="1"/>
</dbReference>
<evidence type="ECO:0000256" key="1">
    <source>
        <dbReference type="ARBA" id="ARBA00006432"/>
    </source>
</evidence>
<dbReference type="PANTHER" id="PTHR43201">
    <property type="entry name" value="ACYL-COA SYNTHETASE"/>
    <property type="match status" value="1"/>
</dbReference>
<evidence type="ECO:0000313" key="4">
    <source>
        <dbReference type="Proteomes" id="UP001287282"/>
    </source>
</evidence>
<keyword evidence="2" id="KW-0436">Ligase</keyword>